<keyword evidence="1" id="KW-0472">Membrane</keyword>
<evidence type="ECO:0000256" key="1">
    <source>
        <dbReference type="SAM" id="Phobius"/>
    </source>
</evidence>
<reference evidence="2 3" key="1">
    <citation type="submission" date="2023-11" db="EMBL/GenBank/DDBJ databases">
        <title>A Novel Polar Bacteriovorax (B. antarcticus) Isolated from the Biocrust in Antarctica.</title>
        <authorList>
            <person name="Mun W."/>
            <person name="Choi S.Y."/>
            <person name="Mitchell R.J."/>
        </authorList>
    </citation>
    <scope>NUCLEOTIDE SEQUENCE [LARGE SCALE GENOMIC DNA]</scope>
    <source>
        <strain evidence="2 3">PP10</strain>
    </source>
</reference>
<evidence type="ECO:0000313" key="2">
    <source>
        <dbReference type="EMBL" id="MEA9354718.1"/>
    </source>
</evidence>
<gene>
    <name evidence="2" type="ORF">SHI21_00780</name>
</gene>
<dbReference type="EMBL" id="JAYGJQ010000001">
    <property type="protein sequence ID" value="MEA9354718.1"/>
    <property type="molecule type" value="Genomic_DNA"/>
</dbReference>
<organism evidence="2 3">
    <name type="scientific">Bacteriovorax antarcticus</name>
    <dbReference type="NCBI Taxonomy" id="3088717"/>
    <lineage>
        <taxon>Bacteria</taxon>
        <taxon>Pseudomonadati</taxon>
        <taxon>Bdellovibrionota</taxon>
        <taxon>Bacteriovoracia</taxon>
        <taxon>Bacteriovoracales</taxon>
        <taxon>Bacteriovoracaceae</taxon>
        <taxon>Bacteriovorax</taxon>
    </lineage>
</organism>
<evidence type="ECO:0000313" key="3">
    <source>
        <dbReference type="Proteomes" id="UP001302274"/>
    </source>
</evidence>
<keyword evidence="3" id="KW-1185">Reference proteome</keyword>
<dbReference type="Proteomes" id="UP001302274">
    <property type="component" value="Unassembled WGS sequence"/>
</dbReference>
<name>A0ABU5VNV2_9BACT</name>
<sequence length="200" mass="23367">MNTFLQNNIYAIILFFLFIILLLIALIGVVLIKLLLNNKNETSAKAAHAEKERPVLVPVVETPAKIKKLSEESVVEKYYCENHPDIPSVGSCLICEDVFCEQCLIEHDSLYFCKEHFKTFANNKWKQITDVRTTPNTPEDGLYIYHFKRHIWQDQKIPSFVLTHYKINIEEDYIESFIQLNVVEDKAEDLQNEIEKFKAK</sequence>
<evidence type="ECO:0008006" key="4">
    <source>
        <dbReference type="Google" id="ProtNLM"/>
    </source>
</evidence>
<dbReference type="RefSeq" id="WP_323574196.1">
    <property type="nucleotide sequence ID" value="NZ_JAYGJQ010000001.1"/>
</dbReference>
<keyword evidence="1" id="KW-1133">Transmembrane helix</keyword>
<accession>A0ABU5VNV2</accession>
<keyword evidence="1" id="KW-0812">Transmembrane</keyword>
<comment type="caution">
    <text evidence="2">The sequence shown here is derived from an EMBL/GenBank/DDBJ whole genome shotgun (WGS) entry which is preliminary data.</text>
</comment>
<proteinExistence type="predicted"/>
<protein>
    <recommendedName>
        <fullName evidence="4">B box-type domain-containing protein</fullName>
    </recommendedName>
</protein>
<feature type="transmembrane region" description="Helical" evidence="1">
    <location>
        <begin position="12"/>
        <end position="36"/>
    </location>
</feature>